<name>A0A382KPY3_9ZZZZ</name>
<dbReference type="Gene3D" id="2.60.40.1190">
    <property type="match status" value="1"/>
</dbReference>
<dbReference type="PANTHER" id="PTHR35532">
    <property type="entry name" value="SIMILAR TO POLYHYDROXYALKANOATE DEPOLYMERASE"/>
    <property type="match status" value="1"/>
</dbReference>
<dbReference type="EMBL" id="UINC01081561">
    <property type="protein sequence ID" value="SVC25533.1"/>
    <property type="molecule type" value="Genomic_DNA"/>
</dbReference>
<reference evidence="2" key="1">
    <citation type="submission" date="2018-05" db="EMBL/GenBank/DDBJ databases">
        <authorList>
            <person name="Lanie J.A."/>
            <person name="Ng W.-L."/>
            <person name="Kazmierczak K.M."/>
            <person name="Andrzejewski T.M."/>
            <person name="Davidsen T.M."/>
            <person name="Wayne K.J."/>
            <person name="Tettelin H."/>
            <person name="Glass J.I."/>
            <person name="Rusch D."/>
            <person name="Podicherti R."/>
            <person name="Tsui H.-C.T."/>
            <person name="Winkler M.E."/>
        </authorList>
    </citation>
    <scope>NUCLEOTIDE SEQUENCE</scope>
</reference>
<feature type="domain" description="Carbohydrate-binding" evidence="1">
    <location>
        <begin position="16"/>
        <end position="93"/>
    </location>
</feature>
<evidence type="ECO:0000259" key="1">
    <source>
        <dbReference type="Pfam" id="PF06452"/>
    </source>
</evidence>
<dbReference type="InterPro" id="IPR010502">
    <property type="entry name" value="Carb-bd_dom_fam9"/>
</dbReference>
<evidence type="ECO:0000313" key="2">
    <source>
        <dbReference type="EMBL" id="SVC25533.1"/>
    </source>
</evidence>
<accession>A0A382KPY3</accession>
<protein>
    <recommendedName>
        <fullName evidence="1">Carbohydrate-binding domain-containing protein</fullName>
    </recommendedName>
</protein>
<proteinExistence type="predicted"/>
<dbReference type="GO" id="GO:0030246">
    <property type="term" value="F:carbohydrate binding"/>
    <property type="evidence" value="ECO:0007669"/>
    <property type="project" value="InterPro"/>
</dbReference>
<dbReference type="GO" id="GO:0016052">
    <property type="term" value="P:carbohydrate catabolic process"/>
    <property type="evidence" value="ECO:0007669"/>
    <property type="project" value="InterPro"/>
</dbReference>
<dbReference type="Pfam" id="PF06452">
    <property type="entry name" value="CBM9_1"/>
    <property type="match status" value="1"/>
</dbReference>
<dbReference type="CDD" id="cd09620">
    <property type="entry name" value="CBM9_like_3"/>
    <property type="match status" value="1"/>
</dbReference>
<dbReference type="SUPFAM" id="SSF49344">
    <property type="entry name" value="CBD9-like"/>
    <property type="match status" value="1"/>
</dbReference>
<dbReference type="GO" id="GO:0004553">
    <property type="term" value="F:hydrolase activity, hydrolyzing O-glycosyl compounds"/>
    <property type="evidence" value="ECO:0007669"/>
    <property type="project" value="InterPro"/>
</dbReference>
<dbReference type="AlphaFoldDB" id="A0A382KPY3"/>
<organism evidence="2">
    <name type="scientific">marine metagenome</name>
    <dbReference type="NCBI Taxonomy" id="408172"/>
    <lineage>
        <taxon>unclassified sequences</taxon>
        <taxon>metagenomes</taxon>
        <taxon>ecological metagenomes</taxon>
    </lineage>
</organism>
<gene>
    <name evidence="2" type="ORF">METZ01_LOCUS278387</name>
</gene>
<sequence length="259" mass="29958">MMVDYLCYRAPAPIEVDGRLDKEAWRHAPCMPRFGKIADGMLAPFGTQVAMLWDEHNFYVSFRLDERDVWSTQEKRRGLVWQENTVEVFISSRGAYYQLSLNPMNRMSEMIFIWKDSYTRGGRYDVPEFNLAEHRPMVFGGDSGPHDPRGMRWGFTQWHFPGLQTAVRVEGALNDRTVIDRGWNVELAFPWEGMARLADGATPANDGDIWRIGLARHEVIDQRASRHIAVWTPYPMGQCDMHAPDRYPMVKFVGETVKI</sequence>
<dbReference type="PANTHER" id="PTHR35532:SF5">
    <property type="entry name" value="CARBOHYDRATE-BINDING DOMAIN-CONTAINING PROTEIN"/>
    <property type="match status" value="1"/>
</dbReference>